<feature type="region of interest" description="Disordered" evidence="1">
    <location>
        <begin position="1"/>
        <end position="29"/>
    </location>
</feature>
<evidence type="ECO:0000313" key="3">
    <source>
        <dbReference type="Proteomes" id="UP000606044"/>
    </source>
</evidence>
<organism evidence="2 3">
    <name type="scientific">Azorhizobium oxalatiphilum</name>
    <dbReference type="NCBI Taxonomy" id="980631"/>
    <lineage>
        <taxon>Bacteria</taxon>
        <taxon>Pseudomonadati</taxon>
        <taxon>Pseudomonadota</taxon>
        <taxon>Alphaproteobacteria</taxon>
        <taxon>Hyphomicrobiales</taxon>
        <taxon>Xanthobacteraceae</taxon>
        <taxon>Azorhizobium</taxon>
    </lineage>
</organism>
<sequence>MNRGKSPPSPRPPPQPSACASSGAGPHGLRAFAERHGLTSDQAVRASEKYGEHIERRIAEALHRTPDPDAPEGNRS</sequence>
<gene>
    <name evidence="2" type="ORF">GCM10007301_06630</name>
</gene>
<name>A0A917BMX3_9HYPH</name>
<reference evidence="2" key="1">
    <citation type="journal article" date="2014" name="Int. J. Syst. Evol. Microbiol.">
        <title>Complete genome sequence of Corynebacterium casei LMG S-19264T (=DSM 44701T), isolated from a smear-ripened cheese.</title>
        <authorList>
            <consortium name="US DOE Joint Genome Institute (JGI-PGF)"/>
            <person name="Walter F."/>
            <person name="Albersmeier A."/>
            <person name="Kalinowski J."/>
            <person name="Ruckert C."/>
        </authorList>
    </citation>
    <scope>NUCLEOTIDE SEQUENCE</scope>
    <source>
        <strain evidence="2">CCM 7897</strain>
    </source>
</reference>
<proteinExistence type="predicted"/>
<dbReference type="EMBL" id="BMCT01000001">
    <property type="protein sequence ID" value="GGF50042.1"/>
    <property type="molecule type" value="Genomic_DNA"/>
</dbReference>
<evidence type="ECO:0000256" key="1">
    <source>
        <dbReference type="SAM" id="MobiDB-lite"/>
    </source>
</evidence>
<reference evidence="2" key="2">
    <citation type="submission" date="2020-09" db="EMBL/GenBank/DDBJ databases">
        <authorList>
            <person name="Sun Q."/>
            <person name="Sedlacek I."/>
        </authorList>
    </citation>
    <scope>NUCLEOTIDE SEQUENCE</scope>
    <source>
        <strain evidence="2">CCM 7897</strain>
    </source>
</reference>
<feature type="compositionally biased region" description="Pro residues" evidence="1">
    <location>
        <begin position="7"/>
        <end position="16"/>
    </location>
</feature>
<protein>
    <submittedName>
        <fullName evidence="2">Uncharacterized protein</fullName>
    </submittedName>
</protein>
<dbReference type="AlphaFoldDB" id="A0A917BMX3"/>
<dbReference type="Proteomes" id="UP000606044">
    <property type="component" value="Unassembled WGS sequence"/>
</dbReference>
<dbReference type="RefSeq" id="WP_188575365.1">
    <property type="nucleotide sequence ID" value="NZ_BMCT01000001.1"/>
</dbReference>
<keyword evidence="3" id="KW-1185">Reference proteome</keyword>
<comment type="caution">
    <text evidence="2">The sequence shown here is derived from an EMBL/GenBank/DDBJ whole genome shotgun (WGS) entry which is preliminary data.</text>
</comment>
<accession>A0A917BMX3</accession>
<evidence type="ECO:0000313" key="2">
    <source>
        <dbReference type="EMBL" id="GGF50042.1"/>
    </source>
</evidence>